<feature type="region of interest" description="Disordered" evidence="1">
    <location>
        <begin position="1"/>
        <end position="24"/>
    </location>
</feature>
<reference evidence="2 3" key="1">
    <citation type="submission" date="2021-06" db="EMBL/GenBank/DDBJ databases">
        <title>Caerostris extrusa draft genome.</title>
        <authorList>
            <person name="Kono N."/>
            <person name="Arakawa K."/>
        </authorList>
    </citation>
    <scope>NUCLEOTIDE SEQUENCE [LARGE SCALE GENOMIC DNA]</scope>
</reference>
<evidence type="ECO:0000313" key="3">
    <source>
        <dbReference type="Proteomes" id="UP001054945"/>
    </source>
</evidence>
<sequence length="38" mass="4340">SLTHHQSSRSESSGSDNGYRLDDDKLAPRYLTRVTLLY</sequence>
<organism evidence="2 3">
    <name type="scientific">Caerostris extrusa</name>
    <name type="common">Bark spider</name>
    <name type="synonym">Caerostris bankana</name>
    <dbReference type="NCBI Taxonomy" id="172846"/>
    <lineage>
        <taxon>Eukaryota</taxon>
        <taxon>Metazoa</taxon>
        <taxon>Ecdysozoa</taxon>
        <taxon>Arthropoda</taxon>
        <taxon>Chelicerata</taxon>
        <taxon>Arachnida</taxon>
        <taxon>Araneae</taxon>
        <taxon>Araneomorphae</taxon>
        <taxon>Entelegynae</taxon>
        <taxon>Araneoidea</taxon>
        <taxon>Araneidae</taxon>
        <taxon>Caerostris</taxon>
    </lineage>
</organism>
<accession>A0AAV4SKN5</accession>
<evidence type="ECO:0000256" key="1">
    <source>
        <dbReference type="SAM" id="MobiDB-lite"/>
    </source>
</evidence>
<dbReference type="AlphaFoldDB" id="A0AAV4SKN5"/>
<evidence type="ECO:0000313" key="2">
    <source>
        <dbReference type="EMBL" id="GIY33766.1"/>
    </source>
</evidence>
<feature type="non-terminal residue" evidence="2">
    <location>
        <position position="1"/>
    </location>
</feature>
<keyword evidence="3" id="KW-1185">Reference proteome</keyword>
<protein>
    <submittedName>
        <fullName evidence="2">Uncharacterized protein</fullName>
    </submittedName>
</protein>
<gene>
    <name evidence="2" type="ORF">CEXT_162861</name>
</gene>
<proteinExistence type="predicted"/>
<dbReference type="Proteomes" id="UP001054945">
    <property type="component" value="Unassembled WGS sequence"/>
</dbReference>
<dbReference type="EMBL" id="BPLR01009685">
    <property type="protein sequence ID" value="GIY33766.1"/>
    <property type="molecule type" value="Genomic_DNA"/>
</dbReference>
<comment type="caution">
    <text evidence="2">The sequence shown here is derived from an EMBL/GenBank/DDBJ whole genome shotgun (WGS) entry which is preliminary data.</text>
</comment>
<name>A0AAV4SKN5_CAEEX</name>